<gene>
    <name evidence="2" type="ORF">PFISCL1PPCAC_16878</name>
</gene>
<keyword evidence="1" id="KW-0812">Transmembrane</keyword>
<dbReference type="EMBL" id="BTSY01000004">
    <property type="protein sequence ID" value="GMT25581.1"/>
    <property type="molecule type" value="Genomic_DNA"/>
</dbReference>
<evidence type="ECO:0000313" key="3">
    <source>
        <dbReference type="Proteomes" id="UP001432322"/>
    </source>
</evidence>
<accession>A0AAV5W480</accession>
<feature type="transmembrane region" description="Helical" evidence="1">
    <location>
        <begin position="115"/>
        <end position="136"/>
    </location>
</feature>
<feature type="non-terminal residue" evidence="2">
    <location>
        <position position="152"/>
    </location>
</feature>
<dbReference type="Proteomes" id="UP001432322">
    <property type="component" value="Unassembled WGS sequence"/>
</dbReference>
<name>A0AAV5W480_9BILA</name>
<proteinExistence type="predicted"/>
<evidence type="ECO:0000313" key="2">
    <source>
        <dbReference type="EMBL" id="GMT25581.1"/>
    </source>
</evidence>
<keyword evidence="1" id="KW-1133">Transmembrane helix</keyword>
<organism evidence="2 3">
    <name type="scientific">Pristionchus fissidentatus</name>
    <dbReference type="NCBI Taxonomy" id="1538716"/>
    <lineage>
        <taxon>Eukaryota</taxon>
        <taxon>Metazoa</taxon>
        <taxon>Ecdysozoa</taxon>
        <taxon>Nematoda</taxon>
        <taxon>Chromadorea</taxon>
        <taxon>Rhabditida</taxon>
        <taxon>Rhabditina</taxon>
        <taxon>Diplogasteromorpha</taxon>
        <taxon>Diplogasteroidea</taxon>
        <taxon>Neodiplogasteridae</taxon>
        <taxon>Pristionchus</taxon>
    </lineage>
</organism>
<keyword evidence="1" id="KW-0472">Membrane</keyword>
<protein>
    <submittedName>
        <fullName evidence="2">Uncharacterized protein</fullName>
    </submittedName>
</protein>
<keyword evidence="3" id="KW-1185">Reference proteome</keyword>
<sequence>MEELRVGFGSFSPPDSIETRHGHTGTDVECFRDLATSIGRKLVLVQVDPSASIPIELETSPFNGTLGAIENGTLHSYLDTNLLSAARICALETVPTETINYGIYSGTQATVDSSLLHFVVFNYPCLLLIMASFVIMKLVKKGHSPITWYRIA</sequence>
<reference evidence="2" key="1">
    <citation type="submission" date="2023-10" db="EMBL/GenBank/DDBJ databases">
        <title>Genome assembly of Pristionchus species.</title>
        <authorList>
            <person name="Yoshida K."/>
            <person name="Sommer R.J."/>
        </authorList>
    </citation>
    <scope>NUCLEOTIDE SEQUENCE</scope>
    <source>
        <strain evidence="2">RS5133</strain>
    </source>
</reference>
<comment type="caution">
    <text evidence="2">The sequence shown here is derived from an EMBL/GenBank/DDBJ whole genome shotgun (WGS) entry which is preliminary data.</text>
</comment>
<dbReference type="AlphaFoldDB" id="A0AAV5W480"/>
<evidence type="ECO:0000256" key="1">
    <source>
        <dbReference type="SAM" id="Phobius"/>
    </source>
</evidence>